<name>A0A0A9BYV2_ARUDO</name>
<dbReference type="EMBL" id="GBRH01233448">
    <property type="protein sequence ID" value="JAD64447.1"/>
    <property type="molecule type" value="Transcribed_RNA"/>
</dbReference>
<accession>A0A0A9BYV2</accession>
<reference evidence="1" key="1">
    <citation type="submission" date="2014-09" db="EMBL/GenBank/DDBJ databases">
        <authorList>
            <person name="Magalhaes I.L.F."/>
            <person name="Oliveira U."/>
            <person name="Santos F.R."/>
            <person name="Vidigal T.H.D.A."/>
            <person name="Brescovit A.D."/>
            <person name="Santos A.J."/>
        </authorList>
    </citation>
    <scope>NUCLEOTIDE SEQUENCE</scope>
    <source>
        <tissue evidence="1">Shoot tissue taken approximately 20 cm above the soil surface</tissue>
    </source>
</reference>
<dbReference type="AlphaFoldDB" id="A0A0A9BYV2"/>
<proteinExistence type="predicted"/>
<protein>
    <submittedName>
        <fullName evidence="1">Uncharacterized protein</fullName>
    </submittedName>
</protein>
<sequence>MASALKQYEHLKLQLRQIHGCTLVLQSFWVRFSAS</sequence>
<evidence type="ECO:0000313" key="1">
    <source>
        <dbReference type="EMBL" id="JAD64447.1"/>
    </source>
</evidence>
<reference evidence="1" key="2">
    <citation type="journal article" date="2015" name="Data Brief">
        <title>Shoot transcriptome of the giant reed, Arundo donax.</title>
        <authorList>
            <person name="Barrero R.A."/>
            <person name="Guerrero F.D."/>
            <person name="Moolhuijzen P."/>
            <person name="Goolsby J.A."/>
            <person name="Tidwell J."/>
            <person name="Bellgard S.E."/>
            <person name="Bellgard M.I."/>
        </authorList>
    </citation>
    <scope>NUCLEOTIDE SEQUENCE</scope>
    <source>
        <tissue evidence="1">Shoot tissue taken approximately 20 cm above the soil surface</tissue>
    </source>
</reference>
<organism evidence="1">
    <name type="scientific">Arundo donax</name>
    <name type="common">Giant reed</name>
    <name type="synonym">Donax arundinaceus</name>
    <dbReference type="NCBI Taxonomy" id="35708"/>
    <lineage>
        <taxon>Eukaryota</taxon>
        <taxon>Viridiplantae</taxon>
        <taxon>Streptophyta</taxon>
        <taxon>Embryophyta</taxon>
        <taxon>Tracheophyta</taxon>
        <taxon>Spermatophyta</taxon>
        <taxon>Magnoliopsida</taxon>
        <taxon>Liliopsida</taxon>
        <taxon>Poales</taxon>
        <taxon>Poaceae</taxon>
        <taxon>PACMAD clade</taxon>
        <taxon>Arundinoideae</taxon>
        <taxon>Arundineae</taxon>
        <taxon>Arundo</taxon>
    </lineage>
</organism>